<gene>
    <name evidence="2" type="ORF">COW36_18905</name>
</gene>
<feature type="region of interest" description="Disordered" evidence="1">
    <location>
        <begin position="441"/>
        <end position="489"/>
    </location>
</feature>
<dbReference type="EMBL" id="PFFQ01000054">
    <property type="protein sequence ID" value="PIW14997.1"/>
    <property type="molecule type" value="Genomic_DNA"/>
</dbReference>
<dbReference type="Proteomes" id="UP000231019">
    <property type="component" value="Unassembled WGS sequence"/>
</dbReference>
<proteinExistence type="predicted"/>
<feature type="compositionally biased region" description="Polar residues" evidence="1">
    <location>
        <begin position="479"/>
        <end position="489"/>
    </location>
</feature>
<feature type="compositionally biased region" description="Low complexity" evidence="1">
    <location>
        <begin position="556"/>
        <end position="565"/>
    </location>
</feature>
<name>A0A2M7G047_9BACT</name>
<feature type="region of interest" description="Disordered" evidence="1">
    <location>
        <begin position="507"/>
        <end position="569"/>
    </location>
</feature>
<feature type="compositionally biased region" description="Basic and acidic residues" evidence="1">
    <location>
        <begin position="507"/>
        <end position="533"/>
    </location>
</feature>
<sequence length="726" mass="82515">MIQAISPARPTSPTLPLQPLYASTLGQTQPLKTQTDSLKLSSNRVTEQEARTALEGLEKQYGSFRKPGFFSSPKIDLNEALSRIKAGKDVVATHKVNGHEVRDKFDSFDKLMLLDDLQGRKQDHGVAKPELRLPLLFLEDKKLEAFNSNSDQTEYLSLFGAYDDLRRDWRIVVEGKEVKPKDLASYVVNKGWTAKADPNLSMLNRFRQLPEAGWQVNGQNVGRDIAYLAMLTGTGRIQFSGIDLQTQQDFDLLMNLVANEANGAIDADLRSRLTALKLDQFNSPGITNYFVAYQHLRNGQALSYQGNNLGNLDEVFVFDALMGSKKPATQISADLQNALLYLGQDSGLSARNLYDAWQKLKSGETVVYTFAGGPTGEGFRLTANSHDGILALKQEVVAQRTKDQFRPDLKEAKGIFSDRLPLFDQPLAGNLDKTRQAAERARQDIPLQEARRDQAQRDYDSVKPIRDRAYDEMKRAESQKQSAERSYQLDQRSYDWEKDKYDRIQRDYDRSQRDYERSNASARRLDDLARQEDGLVTSDPKNADAHRQKAASYRSQAQNARNNANHSYNEMQRYRMDLDRQRWDLDRAERQLNQSRRNYWDAKSNFDSKNNEFQRQDSLMRDASSRINQAESQIALAQRTIADADTIEKLTQDAQGALNSLKKILPGLKTYAEFAQVRNQLQSQAQLLRQVFSNSTYTGVHGKALLNQFQPLLTLLNNMDKPAAQK</sequence>
<feature type="compositionally biased region" description="Basic and acidic residues" evidence="1">
    <location>
        <begin position="441"/>
        <end position="478"/>
    </location>
</feature>
<evidence type="ECO:0000313" key="3">
    <source>
        <dbReference type="Proteomes" id="UP000231019"/>
    </source>
</evidence>
<reference evidence="2 3" key="1">
    <citation type="submission" date="2017-09" db="EMBL/GenBank/DDBJ databases">
        <title>Depth-based differentiation of microbial function through sediment-hosted aquifers and enrichment of novel symbionts in the deep terrestrial subsurface.</title>
        <authorList>
            <person name="Probst A.J."/>
            <person name="Ladd B."/>
            <person name="Jarett J.K."/>
            <person name="Geller-Mcgrath D.E."/>
            <person name="Sieber C.M."/>
            <person name="Emerson J.B."/>
            <person name="Anantharaman K."/>
            <person name="Thomas B.C."/>
            <person name="Malmstrom R."/>
            <person name="Stieglmeier M."/>
            <person name="Klingl A."/>
            <person name="Woyke T."/>
            <person name="Ryan C.M."/>
            <person name="Banfield J.F."/>
        </authorList>
    </citation>
    <scope>NUCLEOTIDE SEQUENCE [LARGE SCALE GENOMIC DNA]</scope>
    <source>
        <strain evidence="2">CG17_big_fil_post_rev_8_21_14_2_50_48_46</strain>
    </source>
</reference>
<evidence type="ECO:0000256" key="1">
    <source>
        <dbReference type="SAM" id="MobiDB-lite"/>
    </source>
</evidence>
<accession>A0A2M7G047</accession>
<dbReference type="AlphaFoldDB" id="A0A2M7G047"/>
<comment type="caution">
    <text evidence="2">The sequence shown here is derived from an EMBL/GenBank/DDBJ whole genome shotgun (WGS) entry which is preliminary data.</text>
</comment>
<evidence type="ECO:0000313" key="2">
    <source>
        <dbReference type="EMBL" id="PIW14997.1"/>
    </source>
</evidence>
<organism evidence="2 3">
    <name type="scientific">bacterium (Candidatus Blackallbacteria) CG17_big_fil_post_rev_8_21_14_2_50_48_46</name>
    <dbReference type="NCBI Taxonomy" id="2014261"/>
    <lineage>
        <taxon>Bacteria</taxon>
        <taxon>Candidatus Blackallbacteria</taxon>
    </lineage>
</organism>
<protein>
    <submittedName>
        <fullName evidence="2">Uncharacterized protein</fullName>
    </submittedName>
</protein>